<comment type="caution">
    <text evidence="3">The sequence shown here is derived from an EMBL/GenBank/DDBJ whole genome shotgun (WGS) entry which is preliminary data.</text>
</comment>
<feature type="compositionally biased region" description="Basic and acidic residues" evidence="1">
    <location>
        <begin position="53"/>
        <end position="62"/>
    </location>
</feature>
<dbReference type="InterPro" id="IPR012899">
    <property type="entry name" value="LTXXQ"/>
</dbReference>
<dbReference type="RefSeq" id="WP_141375949.1">
    <property type="nucleotide sequence ID" value="NZ_BAPL01000005.1"/>
</dbReference>
<dbReference type="Pfam" id="PF07813">
    <property type="entry name" value="LTXXQ"/>
    <property type="match status" value="1"/>
</dbReference>
<dbReference type="EMBL" id="BJMV01000006">
    <property type="protein sequence ID" value="GEB85571.1"/>
    <property type="molecule type" value="Genomic_DNA"/>
</dbReference>
<feature type="region of interest" description="Disordered" evidence="1">
    <location>
        <begin position="168"/>
        <end position="195"/>
    </location>
</feature>
<dbReference type="OrthoDB" id="7226257at2"/>
<keyword evidence="2" id="KW-0732">Signal</keyword>
<dbReference type="Gene3D" id="1.20.120.1490">
    <property type="match status" value="1"/>
</dbReference>
<name>A0A4Y3TRB2_9PROT</name>
<feature type="signal peptide" evidence="2">
    <location>
        <begin position="1"/>
        <end position="27"/>
    </location>
</feature>
<evidence type="ECO:0000313" key="4">
    <source>
        <dbReference type="Proteomes" id="UP000317730"/>
    </source>
</evidence>
<accession>A0A4Y3TRB2</accession>
<evidence type="ECO:0000313" key="3">
    <source>
        <dbReference type="EMBL" id="GEB85571.1"/>
    </source>
</evidence>
<feature type="compositionally biased region" description="Pro residues" evidence="1">
    <location>
        <begin position="177"/>
        <end position="189"/>
    </location>
</feature>
<organism evidence="3 4">
    <name type="scientific">Acetobacter peroxydans</name>
    <dbReference type="NCBI Taxonomy" id="104098"/>
    <lineage>
        <taxon>Bacteria</taxon>
        <taxon>Pseudomonadati</taxon>
        <taxon>Pseudomonadota</taxon>
        <taxon>Alphaproteobacteria</taxon>
        <taxon>Acetobacterales</taxon>
        <taxon>Acetobacteraceae</taxon>
        <taxon>Acetobacter</taxon>
    </lineage>
</organism>
<evidence type="ECO:0000256" key="2">
    <source>
        <dbReference type="SAM" id="SignalP"/>
    </source>
</evidence>
<feature type="chain" id="PRO_5021280133" description="Periplasmic heavy metal sensor" evidence="2">
    <location>
        <begin position="28"/>
        <end position="195"/>
    </location>
</feature>
<evidence type="ECO:0000256" key="1">
    <source>
        <dbReference type="SAM" id="MobiDB-lite"/>
    </source>
</evidence>
<feature type="region of interest" description="Disordered" evidence="1">
    <location>
        <begin position="32"/>
        <end position="62"/>
    </location>
</feature>
<dbReference type="CDD" id="cd09916">
    <property type="entry name" value="CpxP_like"/>
    <property type="match status" value="1"/>
</dbReference>
<protein>
    <recommendedName>
        <fullName evidence="5">Periplasmic heavy metal sensor</fullName>
    </recommendedName>
</protein>
<reference evidence="3 4" key="1">
    <citation type="submission" date="2019-06" db="EMBL/GenBank/DDBJ databases">
        <title>Whole genome shotgun sequence of Acetobacter peroxydans NBRC 13755.</title>
        <authorList>
            <person name="Hosoyama A."/>
            <person name="Uohara A."/>
            <person name="Ohji S."/>
            <person name="Ichikawa N."/>
        </authorList>
    </citation>
    <scope>NUCLEOTIDE SEQUENCE [LARGE SCALE GENOMIC DNA]</scope>
    <source>
        <strain evidence="3 4">NBRC 13755</strain>
    </source>
</reference>
<gene>
    <name evidence="3" type="ORF">APE01nite_13680</name>
</gene>
<sequence>MTMSKMFLALPLMTGLVVAGVPALAHAEDSASATAKQDSAAATADMSGPMHGPMHDMMHGPHDGPHHGPMYCGPGSPFMHLDGVTLSADQKKKLHAIMEANRPADPKAAMEQTYNLRKQIHTLLTTPGPVDKAHLQELEQQLASLENQRVLKHLQIDVQIHDLLTPEQLKELAARPDMPPPPPPPPPGKDAPKPK</sequence>
<evidence type="ECO:0008006" key="5">
    <source>
        <dbReference type="Google" id="ProtNLM"/>
    </source>
</evidence>
<keyword evidence="4" id="KW-1185">Reference proteome</keyword>
<dbReference type="PIRSF" id="PIRSF034445">
    <property type="entry name" value="CpxP_Spy"/>
    <property type="match status" value="1"/>
</dbReference>
<proteinExistence type="predicted"/>
<feature type="compositionally biased region" description="Low complexity" evidence="1">
    <location>
        <begin position="32"/>
        <end position="52"/>
    </location>
</feature>
<dbReference type="GO" id="GO:0042597">
    <property type="term" value="C:periplasmic space"/>
    <property type="evidence" value="ECO:0007669"/>
    <property type="project" value="InterPro"/>
</dbReference>
<dbReference type="AlphaFoldDB" id="A0A4Y3TRB2"/>
<dbReference type="Proteomes" id="UP000317730">
    <property type="component" value="Unassembled WGS sequence"/>
</dbReference>